<sequence>MGVDPVKAILLSVLLLTACGNTVQITHLAYDDGLCAFGRHGQLFKTELEGPCVWVSDPSGELSTKTVGGDVVAILLGRRISSEQAQQWNIQGFEYCSFQSAGVKIDPVGQPYLLSRPIKDLLVCSELPVSQKVFASYRWD</sequence>
<dbReference type="PROSITE" id="PS51257">
    <property type="entry name" value="PROKAR_LIPOPROTEIN"/>
    <property type="match status" value="1"/>
</dbReference>
<dbReference type="EMBL" id="BAABLX010000028">
    <property type="protein sequence ID" value="GAA4950368.1"/>
    <property type="molecule type" value="Genomic_DNA"/>
</dbReference>
<proteinExistence type="predicted"/>
<name>A0AAV3U5F6_9ALTE</name>
<protein>
    <recommendedName>
        <fullName evidence="3">Lipoprotein</fullName>
    </recommendedName>
</protein>
<dbReference type="Proteomes" id="UP001409585">
    <property type="component" value="Unassembled WGS sequence"/>
</dbReference>
<gene>
    <name evidence="1" type="ORF">GCM10025791_33340</name>
</gene>
<dbReference type="RefSeq" id="WP_345424920.1">
    <property type="nucleotide sequence ID" value="NZ_AP031496.1"/>
</dbReference>
<reference evidence="2" key="1">
    <citation type="journal article" date="2019" name="Int. J. Syst. Evol. Microbiol.">
        <title>The Global Catalogue of Microorganisms (GCM) 10K type strain sequencing project: providing services to taxonomists for standard genome sequencing and annotation.</title>
        <authorList>
            <consortium name="The Broad Institute Genomics Platform"/>
            <consortium name="The Broad Institute Genome Sequencing Center for Infectious Disease"/>
            <person name="Wu L."/>
            <person name="Ma J."/>
        </authorList>
    </citation>
    <scope>NUCLEOTIDE SEQUENCE [LARGE SCALE GENOMIC DNA]</scope>
    <source>
        <strain evidence="2">JCM 19134</strain>
    </source>
</reference>
<evidence type="ECO:0000313" key="2">
    <source>
        <dbReference type="Proteomes" id="UP001409585"/>
    </source>
</evidence>
<evidence type="ECO:0008006" key="3">
    <source>
        <dbReference type="Google" id="ProtNLM"/>
    </source>
</evidence>
<comment type="caution">
    <text evidence="1">The sequence shown here is derived from an EMBL/GenBank/DDBJ whole genome shotgun (WGS) entry which is preliminary data.</text>
</comment>
<dbReference type="AlphaFoldDB" id="A0AAV3U5F6"/>
<organism evidence="1 2">
    <name type="scientific">Halioxenophilus aromaticivorans</name>
    <dbReference type="NCBI Taxonomy" id="1306992"/>
    <lineage>
        <taxon>Bacteria</taxon>
        <taxon>Pseudomonadati</taxon>
        <taxon>Pseudomonadota</taxon>
        <taxon>Gammaproteobacteria</taxon>
        <taxon>Alteromonadales</taxon>
        <taxon>Alteromonadaceae</taxon>
        <taxon>Halioxenophilus</taxon>
    </lineage>
</organism>
<keyword evidence="2" id="KW-1185">Reference proteome</keyword>
<evidence type="ECO:0000313" key="1">
    <source>
        <dbReference type="EMBL" id="GAA4950368.1"/>
    </source>
</evidence>
<accession>A0AAV3U5F6</accession>